<proteinExistence type="predicted"/>
<accession>A0AAE6NL03</accession>
<keyword evidence="1" id="KW-0378">Hydrolase</keyword>
<sequence length="413" mass="43288">MTSRRPGPYRQAWGRRGDRHDGPVRTGGSGARPVRMLRGEAPPEGGGERRARLMWSGRLLVRRLPVLLIVGGVAFGVGTPAGYTAAPFFSAAPLVAAPLFALRGTVLTALAAVLGEIWVVLYRSGAAQDHGESVTETAMVLVVALSAVGINRIVRSADIRPAPVRDVSAAAQRALLPTPPERLAGLAIAARYVGARVADRSGGDLYAVQETPHGVRLLVGDVRGKGLDAVRTAVIVLGAFREAAEQERTLGAVAGRLERALRREGGRCAGAEQAEGFTTAVLAEIPADGPSVLRVLNRGHPSPLLLTPDGGLRELLPEAPAPPLGLGEMASRPDRPDESFFPAGALLLFFTDGVTGARDLLGRYYNPSGKLRGCRFPGPDVLVDTLVEDVARHTGGAPADDMALLAVQRPMGA</sequence>
<reference evidence="5 6" key="1">
    <citation type="submission" date="2017-09" db="EMBL/GenBank/DDBJ databases">
        <authorList>
            <person name="Lee N."/>
            <person name="Cho B.-K."/>
        </authorList>
    </citation>
    <scope>NUCLEOTIDE SEQUENCE [LARGE SCALE GENOMIC DNA]</scope>
    <source>
        <strain evidence="5 6">ATCC 23948</strain>
    </source>
</reference>
<name>A0AAE6NL03_STRPT</name>
<feature type="domain" description="PPM-type phosphatase" evidence="4">
    <location>
        <begin position="183"/>
        <end position="409"/>
    </location>
</feature>
<keyword evidence="3" id="KW-0812">Transmembrane</keyword>
<keyword evidence="3" id="KW-0472">Membrane</keyword>
<dbReference type="InterPro" id="IPR036457">
    <property type="entry name" value="PPM-type-like_dom_sf"/>
</dbReference>
<dbReference type="AlphaFoldDB" id="A0AAE6NL03"/>
<evidence type="ECO:0000259" key="4">
    <source>
        <dbReference type="SMART" id="SM00331"/>
    </source>
</evidence>
<dbReference type="Pfam" id="PF07228">
    <property type="entry name" value="SpoIIE"/>
    <property type="match status" value="1"/>
</dbReference>
<feature type="transmembrane region" description="Helical" evidence="3">
    <location>
        <begin position="100"/>
        <end position="122"/>
    </location>
</feature>
<dbReference type="Proteomes" id="UP000325458">
    <property type="component" value="Chromosome"/>
</dbReference>
<dbReference type="KEGG" id="spla:CP981_18310"/>
<gene>
    <name evidence="5" type="ORF">CP981_18310</name>
</gene>
<evidence type="ECO:0000256" key="2">
    <source>
        <dbReference type="SAM" id="MobiDB-lite"/>
    </source>
</evidence>
<evidence type="ECO:0000256" key="1">
    <source>
        <dbReference type="ARBA" id="ARBA00022801"/>
    </source>
</evidence>
<evidence type="ECO:0000256" key="3">
    <source>
        <dbReference type="SAM" id="Phobius"/>
    </source>
</evidence>
<dbReference type="InterPro" id="IPR001932">
    <property type="entry name" value="PPM-type_phosphatase-like_dom"/>
</dbReference>
<feature type="region of interest" description="Disordered" evidence="2">
    <location>
        <begin position="1"/>
        <end position="48"/>
    </location>
</feature>
<dbReference type="InterPro" id="IPR052016">
    <property type="entry name" value="Bact_Sigma-Reg"/>
</dbReference>
<dbReference type="FunFam" id="3.60.40.10:FF:000058">
    <property type="entry name" value="Stage II sporulation protein E"/>
    <property type="match status" value="1"/>
</dbReference>
<organism evidence="5 6">
    <name type="scientific">Streptomyces platensis</name>
    <dbReference type="NCBI Taxonomy" id="58346"/>
    <lineage>
        <taxon>Bacteria</taxon>
        <taxon>Bacillati</taxon>
        <taxon>Actinomycetota</taxon>
        <taxon>Actinomycetes</taxon>
        <taxon>Kitasatosporales</taxon>
        <taxon>Streptomycetaceae</taxon>
        <taxon>Streptomyces</taxon>
    </lineage>
</organism>
<evidence type="ECO:0000313" key="5">
    <source>
        <dbReference type="EMBL" id="QEV53361.1"/>
    </source>
</evidence>
<feature type="transmembrane region" description="Helical" evidence="3">
    <location>
        <begin position="59"/>
        <end position="80"/>
    </location>
</feature>
<protein>
    <submittedName>
        <fullName evidence="5">Serine/threonine-protein phosphatase</fullName>
    </submittedName>
</protein>
<dbReference type="PANTHER" id="PTHR43156:SF2">
    <property type="entry name" value="STAGE II SPORULATION PROTEIN E"/>
    <property type="match status" value="1"/>
</dbReference>
<dbReference type="GO" id="GO:0016791">
    <property type="term" value="F:phosphatase activity"/>
    <property type="evidence" value="ECO:0007669"/>
    <property type="project" value="TreeGrafter"/>
</dbReference>
<dbReference type="EMBL" id="CP023691">
    <property type="protein sequence ID" value="QEV53361.1"/>
    <property type="molecule type" value="Genomic_DNA"/>
</dbReference>
<evidence type="ECO:0000313" key="6">
    <source>
        <dbReference type="Proteomes" id="UP000325458"/>
    </source>
</evidence>
<dbReference type="SMART" id="SM00331">
    <property type="entry name" value="PP2C_SIG"/>
    <property type="match status" value="1"/>
</dbReference>
<keyword evidence="3" id="KW-1133">Transmembrane helix</keyword>
<dbReference type="Gene3D" id="3.60.40.10">
    <property type="entry name" value="PPM-type phosphatase domain"/>
    <property type="match status" value="1"/>
</dbReference>
<dbReference type="PANTHER" id="PTHR43156">
    <property type="entry name" value="STAGE II SPORULATION PROTEIN E-RELATED"/>
    <property type="match status" value="1"/>
</dbReference>